<gene>
    <name evidence="3" type="ORF">ABZ508_14350</name>
</gene>
<sequence>MDAFYSLAVLACPVGMGLMMWFMMKGNRQQSGAQAPQDKTAGFAGFDKDPRQPEIDALRNEIAGLRAKVDSRPEAPAQERTR</sequence>
<name>A0ABV2W4Q0_9ACTN</name>
<evidence type="ECO:0000256" key="1">
    <source>
        <dbReference type="SAM" id="MobiDB-lite"/>
    </source>
</evidence>
<keyword evidence="2" id="KW-0472">Membrane</keyword>
<evidence type="ECO:0000313" key="4">
    <source>
        <dbReference type="Proteomes" id="UP001550378"/>
    </source>
</evidence>
<organism evidence="3 4">
    <name type="scientific">Streptomyces lavendulocolor</name>
    <dbReference type="NCBI Taxonomy" id="67316"/>
    <lineage>
        <taxon>Bacteria</taxon>
        <taxon>Bacillati</taxon>
        <taxon>Actinomycetota</taxon>
        <taxon>Actinomycetes</taxon>
        <taxon>Kitasatosporales</taxon>
        <taxon>Streptomycetaceae</taxon>
        <taxon>Streptomyces</taxon>
    </lineage>
</organism>
<reference evidence="3 4" key="1">
    <citation type="submission" date="2024-06" db="EMBL/GenBank/DDBJ databases">
        <title>The Natural Products Discovery Center: Release of the First 8490 Sequenced Strains for Exploring Actinobacteria Biosynthetic Diversity.</title>
        <authorList>
            <person name="Kalkreuter E."/>
            <person name="Kautsar S.A."/>
            <person name="Yang D."/>
            <person name="Bader C.D."/>
            <person name="Teijaro C.N."/>
            <person name="Fluegel L."/>
            <person name="Davis C.M."/>
            <person name="Simpson J.R."/>
            <person name="Lauterbach L."/>
            <person name="Steele A.D."/>
            <person name="Gui C."/>
            <person name="Meng S."/>
            <person name="Li G."/>
            <person name="Viehrig K."/>
            <person name="Ye F."/>
            <person name="Su P."/>
            <person name="Kiefer A.F."/>
            <person name="Nichols A."/>
            <person name="Cepeda A.J."/>
            <person name="Yan W."/>
            <person name="Fan B."/>
            <person name="Jiang Y."/>
            <person name="Adhikari A."/>
            <person name="Zheng C.-J."/>
            <person name="Schuster L."/>
            <person name="Cowan T.M."/>
            <person name="Smanski M.J."/>
            <person name="Chevrette M.G."/>
            <person name="De Carvalho L.P.S."/>
            <person name="Shen B."/>
        </authorList>
    </citation>
    <scope>NUCLEOTIDE SEQUENCE [LARGE SCALE GENOMIC DNA]</scope>
    <source>
        <strain evidence="3 4">NPDC006337</strain>
    </source>
</reference>
<keyword evidence="2" id="KW-1133">Transmembrane helix</keyword>
<proteinExistence type="predicted"/>
<protein>
    <submittedName>
        <fullName evidence="3">DUF2933 domain-containing protein</fullName>
    </submittedName>
</protein>
<comment type="caution">
    <text evidence="3">The sequence shown here is derived from an EMBL/GenBank/DDBJ whole genome shotgun (WGS) entry which is preliminary data.</text>
</comment>
<feature type="transmembrane region" description="Helical" evidence="2">
    <location>
        <begin position="6"/>
        <end position="24"/>
    </location>
</feature>
<evidence type="ECO:0000256" key="2">
    <source>
        <dbReference type="SAM" id="Phobius"/>
    </source>
</evidence>
<dbReference type="EMBL" id="JBEXZR010000010">
    <property type="protein sequence ID" value="MEU0708530.1"/>
    <property type="molecule type" value="Genomic_DNA"/>
</dbReference>
<evidence type="ECO:0000313" key="3">
    <source>
        <dbReference type="EMBL" id="MEU0708530.1"/>
    </source>
</evidence>
<dbReference type="RefSeq" id="WP_189898356.1">
    <property type="nucleotide sequence ID" value="NZ_JBEXZP010000132.1"/>
</dbReference>
<feature type="region of interest" description="Disordered" evidence="1">
    <location>
        <begin position="28"/>
        <end position="52"/>
    </location>
</feature>
<accession>A0ABV2W4Q0</accession>
<keyword evidence="4" id="KW-1185">Reference proteome</keyword>
<dbReference type="Proteomes" id="UP001550378">
    <property type="component" value="Unassembled WGS sequence"/>
</dbReference>
<keyword evidence="2" id="KW-0812">Transmembrane</keyword>